<dbReference type="AlphaFoldDB" id="A0A0E0GUQ8"/>
<reference evidence="2" key="2">
    <citation type="submission" date="2018-04" db="EMBL/GenBank/DDBJ databases">
        <title>OnivRS2 (Oryza nivara Reference Sequence Version 2).</title>
        <authorList>
            <person name="Zhang J."/>
            <person name="Kudrna D."/>
            <person name="Lee S."/>
            <person name="Talag J."/>
            <person name="Rajasekar S."/>
            <person name="Welchert J."/>
            <person name="Hsing Y.-I."/>
            <person name="Wing R.A."/>
        </authorList>
    </citation>
    <scope>NUCLEOTIDE SEQUENCE [LARGE SCALE GENOMIC DNA]</scope>
    <source>
        <strain evidence="2">SL10</strain>
    </source>
</reference>
<feature type="compositionally biased region" description="Gly residues" evidence="1">
    <location>
        <begin position="68"/>
        <end position="86"/>
    </location>
</feature>
<accession>A0A0E0GUQ8</accession>
<name>A0A0E0GUQ8_ORYNI</name>
<evidence type="ECO:0000256" key="1">
    <source>
        <dbReference type="SAM" id="MobiDB-lite"/>
    </source>
</evidence>
<dbReference type="HOGENOM" id="CLU_2501791_0_0_1"/>
<feature type="region of interest" description="Disordered" evidence="1">
    <location>
        <begin position="24"/>
        <end position="86"/>
    </location>
</feature>
<evidence type="ECO:0000313" key="3">
    <source>
        <dbReference type="Proteomes" id="UP000006591"/>
    </source>
</evidence>
<dbReference type="EnsemblPlants" id="ONIVA03G38200.1">
    <property type="protein sequence ID" value="ONIVA03G38200.1"/>
    <property type="gene ID" value="ONIVA03G38200"/>
</dbReference>
<reference evidence="2" key="1">
    <citation type="submission" date="2015-04" db="UniProtKB">
        <authorList>
            <consortium name="EnsemblPlants"/>
        </authorList>
    </citation>
    <scope>IDENTIFICATION</scope>
    <source>
        <strain evidence="2">SL10</strain>
    </source>
</reference>
<keyword evidence="3" id="KW-1185">Reference proteome</keyword>
<sequence>MADGPNFFLSPFLSPSLSSPLLFPPLPSPSPLLSPNSPHRQKGRTAGKTAWGGGSPPSLPPLQIWPEGVGGRPAAGGRARGGGSIH</sequence>
<dbReference type="Proteomes" id="UP000006591">
    <property type="component" value="Chromosome 3"/>
</dbReference>
<dbReference type="Gramene" id="ONIVA03G38200.1">
    <property type="protein sequence ID" value="ONIVA03G38200.1"/>
    <property type="gene ID" value="ONIVA03G38200"/>
</dbReference>
<protein>
    <submittedName>
        <fullName evidence="2">Uncharacterized protein</fullName>
    </submittedName>
</protein>
<organism evidence="2">
    <name type="scientific">Oryza nivara</name>
    <name type="common">Indian wild rice</name>
    <name type="synonym">Oryza sativa f. spontanea</name>
    <dbReference type="NCBI Taxonomy" id="4536"/>
    <lineage>
        <taxon>Eukaryota</taxon>
        <taxon>Viridiplantae</taxon>
        <taxon>Streptophyta</taxon>
        <taxon>Embryophyta</taxon>
        <taxon>Tracheophyta</taxon>
        <taxon>Spermatophyta</taxon>
        <taxon>Magnoliopsida</taxon>
        <taxon>Liliopsida</taxon>
        <taxon>Poales</taxon>
        <taxon>Poaceae</taxon>
        <taxon>BOP clade</taxon>
        <taxon>Oryzoideae</taxon>
        <taxon>Oryzeae</taxon>
        <taxon>Oryzinae</taxon>
        <taxon>Oryza</taxon>
    </lineage>
</organism>
<evidence type="ECO:0000313" key="2">
    <source>
        <dbReference type="EnsemblPlants" id="ONIVA03G38200.1"/>
    </source>
</evidence>
<proteinExistence type="predicted"/>